<reference evidence="1" key="2">
    <citation type="journal article" date="2022" name="New Phytol.">
        <title>Evolutionary transition to the ectomycorrhizal habit in the genomes of a hyperdiverse lineage of mushroom-forming fungi.</title>
        <authorList>
            <person name="Looney B."/>
            <person name="Miyauchi S."/>
            <person name="Morin E."/>
            <person name="Drula E."/>
            <person name="Courty P.E."/>
            <person name="Kohler A."/>
            <person name="Kuo A."/>
            <person name="LaButti K."/>
            <person name="Pangilinan J."/>
            <person name="Lipzen A."/>
            <person name="Riley R."/>
            <person name="Andreopoulos W."/>
            <person name="He G."/>
            <person name="Johnson J."/>
            <person name="Nolan M."/>
            <person name="Tritt A."/>
            <person name="Barry K.W."/>
            <person name="Grigoriev I.V."/>
            <person name="Nagy L.G."/>
            <person name="Hibbett D."/>
            <person name="Henrissat B."/>
            <person name="Matheny P.B."/>
            <person name="Labbe J."/>
            <person name="Martin F.M."/>
        </authorList>
    </citation>
    <scope>NUCLEOTIDE SEQUENCE</scope>
    <source>
        <strain evidence="1">FP105234-sp</strain>
    </source>
</reference>
<accession>A0ACB8R4V0</accession>
<organism evidence="1 2">
    <name type="scientific">Auriscalpium vulgare</name>
    <dbReference type="NCBI Taxonomy" id="40419"/>
    <lineage>
        <taxon>Eukaryota</taxon>
        <taxon>Fungi</taxon>
        <taxon>Dikarya</taxon>
        <taxon>Basidiomycota</taxon>
        <taxon>Agaricomycotina</taxon>
        <taxon>Agaricomycetes</taxon>
        <taxon>Russulales</taxon>
        <taxon>Auriscalpiaceae</taxon>
        <taxon>Auriscalpium</taxon>
    </lineage>
</organism>
<dbReference type="EMBL" id="MU276461">
    <property type="protein sequence ID" value="KAI0038581.1"/>
    <property type="molecule type" value="Genomic_DNA"/>
</dbReference>
<evidence type="ECO:0000313" key="2">
    <source>
        <dbReference type="Proteomes" id="UP000814033"/>
    </source>
</evidence>
<sequence length="201" mass="21960">MYPDTLPTQRDLGTTVTILVPALFATQSTLTSMRTCVAMSLLTRTQTVEFLKASANLRSNELGCFTVLKACVRYGETVMTGCAASLRMRPYARVADVGEMKERAREIVDSRAVEAVSAMKMGGKAYQRALSQAIAVARKVDSTWHSLLARRGTAFADLLEANTPHTGLSRTQLGRLLRSWTRERAALGAGLQRVSMLVVDC</sequence>
<evidence type="ECO:0000313" key="1">
    <source>
        <dbReference type="EMBL" id="KAI0038581.1"/>
    </source>
</evidence>
<keyword evidence="2" id="KW-1185">Reference proteome</keyword>
<protein>
    <submittedName>
        <fullName evidence="1">Uncharacterized protein</fullName>
    </submittedName>
</protein>
<name>A0ACB8R4V0_9AGAM</name>
<dbReference type="Proteomes" id="UP000814033">
    <property type="component" value="Unassembled WGS sequence"/>
</dbReference>
<comment type="caution">
    <text evidence="1">The sequence shown here is derived from an EMBL/GenBank/DDBJ whole genome shotgun (WGS) entry which is preliminary data.</text>
</comment>
<gene>
    <name evidence="1" type="ORF">FA95DRAFT_1201440</name>
</gene>
<reference evidence="1" key="1">
    <citation type="submission" date="2021-02" db="EMBL/GenBank/DDBJ databases">
        <authorList>
            <consortium name="DOE Joint Genome Institute"/>
            <person name="Ahrendt S."/>
            <person name="Looney B.P."/>
            <person name="Miyauchi S."/>
            <person name="Morin E."/>
            <person name="Drula E."/>
            <person name="Courty P.E."/>
            <person name="Chicoki N."/>
            <person name="Fauchery L."/>
            <person name="Kohler A."/>
            <person name="Kuo A."/>
            <person name="Labutti K."/>
            <person name="Pangilinan J."/>
            <person name="Lipzen A."/>
            <person name="Riley R."/>
            <person name="Andreopoulos W."/>
            <person name="He G."/>
            <person name="Johnson J."/>
            <person name="Barry K.W."/>
            <person name="Grigoriev I.V."/>
            <person name="Nagy L."/>
            <person name="Hibbett D."/>
            <person name="Henrissat B."/>
            <person name="Matheny P.B."/>
            <person name="Labbe J."/>
            <person name="Martin F."/>
        </authorList>
    </citation>
    <scope>NUCLEOTIDE SEQUENCE</scope>
    <source>
        <strain evidence="1">FP105234-sp</strain>
    </source>
</reference>
<proteinExistence type="predicted"/>